<reference evidence="1 2" key="1">
    <citation type="submission" date="2019-09" db="EMBL/GenBank/DDBJ databases">
        <authorList>
            <person name="Chen X.-Y."/>
        </authorList>
    </citation>
    <scope>NUCLEOTIDE SEQUENCE [LARGE SCALE GENOMIC DNA]</scope>
    <source>
        <strain evidence="1 2">NY5</strain>
    </source>
</reference>
<accession>A0A5B0WY44</accession>
<protein>
    <submittedName>
        <fullName evidence="1">Uncharacterized protein</fullName>
    </submittedName>
</protein>
<evidence type="ECO:0000313" key="1">
    <source>
        <dbReference type="EMBL" id="KAA1191943.1"/>
    </source>
</evidence>
<keyword evidence="2" id="KW-1185">Reference proteome</keyword>
<sequence>MFALSAPQLDAVTAGIVNLESDPVVAITAAAEAIGNMSIAGTNTVAAVAAGNPTPAVFGSGFNAVTILGARAHATGDSSRSTSISVSENGEDGSGLSPFGARIFWSVGFGNTQLSVYSSVQPVGILATNLYQALNR</sequence>
<dbReference type="Proteomes" id="UP000323708">
    <property type="component" value="Unassembled WGS sequence"/>
</dbReference>
<comment type="caution">
    <text evidence="1">The sequence shown here is derived from an EMBL/GenBank/DDBJ whole genome shotgun (WGS) entry which is preliminary data.</text>
</comment>
<dbReference type="EMBL" id="VTUX01000004">
    <property type="protein sequence ID" value="KAA1191943.1"/>
    <property type="molecule type" value="Genomic_DNA"/>
</dbReference>
<proteinExistence type="predicted"/>
<organism evidence="1 2">
    <name type="scientific">Pseudohalioglobus sediminis</name>
    <dbReference type="NCBI Taxonomy" id="2606449"/>
    <lineage>
        <taxon>Bacteria</taxon>
        <taxon>Pseudomonadati</taxon>
        <taxon>Pseudomonadota</taxon>
        <taxon>Gammaproteobacteria</taxon>
        <taxon>Cellvibrionales</taxon>
        <taxon>Halieaceae</taxon>
        <taxon>Pseudohalioglobus</taxon>
    </lineage>
</organism>
<name>A0A5B0WY44_9GAMM</name>
<gene>
    <name evidence="1" type="ORF">F0M18_10480</name>
</gene>
<dbReference type="RefSeq" id="WP_149611379.1">
    <property type="nucleotide sequence ID" value="NZ_VTUX01000004.1"/>
</dbReference>
<dbReference type="AlphaFoldDB" id="A0A5B0WY44"/>
<evidence type="ECO:0000313" key="2">
    <source>
        <dbReference type="Proteomes" id="UP000323708"/>
    </source>
</evidence>